<evidence type="ECO:0000256" key="2">
    <source>
        <dbReference type="ARBA" id="ARBA00022692"/>
    </source>
</evidence>
<name>A0ABR3J5R9_9AGAR</name>
<evidence type="ECO:0000313" key="10">
    <source>
        <dbReference type="EMBL" id="KAL0950973.1"/>
    </source>
</evidence>
<feature type="signal peptide" evidence="8">
    <location>
        <begin position="1"/>
        <end position="20"/>
    </location>
</feature>
<evidence type="ECO:0000259" key="9">
    <source>
        <dbReference type="Pfam" id="PF09430"/>
    </source>
</evidence>
<evidence type="ECO:0000256" key="6">
    <source>
        <dbReference type="SAM" id="MobiDB-lite"/>
    </source>
</evidence>
<protein>
    <recommendedName>
        <fullName evidence="9">ER membrane protein complex subunit 7 beta-sandwich domain-containing protein</fullName>
    </recommendedName>
</protein>
<proteinExistence type="predicted"/>
<organism evidence="10 11">
    <name type="scientific">Hohenbuehelia grisea</name>
    <dbReference type="NCBI Taxonomy" id="104357"/>
    <lineage>
        <taxon>Eukaryota</taxon>
        <taxon>Fungi</taxon>
        <taxon>Dikarya</taxon>
        <taxon>Basidiomycota</taxon>
        <taxon>Agaricomycotina</taxon>
        <taxon>Agaricomycetes</taxon>
        <taxon>Agaricomycetidae</taxon>
        <taxon>Agaricales</taxon>
        <taxon>Pleurotineae</taxon>
        <taxon>Pleurotaceae</taxon>
        <taxon>Hohenbuehelia</taxon>
    </lineage>
</organism>
<dbReference type="InterPro" id="IPR019008">
    <property type="entry name" value="Beta_sandwich_EMC7"/>
</dbReference>
<dbReference type="PANTHER" id="PTHR13605:SF4">
    <property type="entry name" value="ER MEMBRANE PROTEIN COMPLEX SUBUNIT 7"/>
    <property type="match status" value="1"/>
</dbReference>
<comment type="caution">
    <text evidence="10">The sequence shown here is derived from an EMBL/GenBank/DDBJ whole genome shotgun (WGS) entry which is preliminary data.</text>
</comment>
<evidence type="ECO:0000256" key="5">
    <source>
        <dbReference type="ARBA" id="ARBA00023136"/>
    </source>
</evidence>
<keyword evidence="2 7" id="KW-0812">Transmembrane</keyword>
<evidence type="ECO:0000256" key="4">
    <source>
        <dbReference type="ARBA" id="ARBA00022989"/>
    </source>
</evidence>
<evidence type="ECO:0000256" key="1">
    <source>
        <dbReference type="ARBA" id="ARBA00004167"/>
    </source>
</evidence>
<comment type="subcellular location">
    <subcellularLocation>
        <location evidence="1">Membrane</location>
        <topology evidence="1">Single-pass membrane protein</topology>
    </subcellularLocation>
</comment>
<evidence type="ECO:0000256" key="8">
    <source>
        <dbReference type="SAM" id="SignalP"/>
    </source>
</evidence>
<feature type="region of interest" description="Disordered" evidence="6">
    <location>
        <begin position="200"/>
        <end position="231"/>
    </location>
</feature>
<evidence type="ECO:0000256" key="7">
    <source>
        <dbReference type="SAM" id="Phobius"/>
    </source>
</evidence>
<dbReference type="InterPro" id="IPR039163">
    <property type="entry name" value="EMC7"/>
</dbReference>
<gene>
    <name evidence="10" type="ORF">HGRIS_007721</name>
</gene>
<sequence>MKCLLPGLLSLLSFCSAVSAVDLGGSITWNDVCPSFEKLGNSKVVLNDGKIAGGVRKDGSFLLPDIPSGTHLLSVQSHDFIFDQLRIDVINATEPTIEVRPYVPGTPLNPSTAILLPSPITLTARQKLDYFVPHESFNLVGMFQNPMMIMMVLAGVMMLATPYLMKNMDPDAMEDMRASQAKAAQAQNALASGDLKSVFSALMPAEEPPQPSKPAPAATQSKPKGNKGKRR</sequence>
<evidence type="ECO:0000256" key="3">
    <source>
        <dbReference type="ARBA" id="ARBA00022729"/>
    </source>
</evidence>
<dbReference type="Pfam" id="PF09430">
    <property type="entry name" value="EMC7_beta-sandw"/>
    <property type="match status" value="1"/>
</dbReference>
<dbReference type="PANTHER" id="PTHR13605">
    <property type="entry name" value="ER MEMBRANE PROTEIN COMPLEX SUBUNIT 7"/>
    <property type="match status" value="1"/>
</dbReference>
<keyword evidence="4 7" id="KW-1133">Transmembrane helix</keyword>
<feature type="domain" description="ER membrane protein complex subunit 7 beta-sandwich" evidence="9">
    <location>
        <begin position="40"/>
        <end position="150"/>
    </location>
</feature>
<reference evidence="11" key="1">
    <citation type="submission" date="2024-06" db="EMBL/GenBank/DDBJ databases">
        <title>Multi-omics analyses provide insights into the biosynthesis of the anticancer antibiotic pleurotin in Hohenbuehelia grisea.</title>
        <authorList>
            <person name="Weaver J.A."/>
            <person name="Alberti F."/>
        </authorList>
    </citation>
    <scope>NUCLEOTIDE SEQUENCE [LARGE SCALE GENOMIC DNA]</scope>
    <source>
        <strain evidence="11">T-177</strain>
    </source>
</reference>
<dbReference type="EMBL" id="JASNQZ010000011">
    <property type="protein sequence ID" value="KAL0950973.1"/>
    <property type="molecule type" value="Genomic_DNA"/>
</dbReference>
<feature type="transmembrane region" description="Helical" evidence="7">
    <location>
        <begin position="147"/>
        <end position="165"/>
    </location>
</feature>
<evidence type="ECO:0000313" key="11">
    <source>
        <dbReference type="Proteomes" id="UP001556367"/>
    </source>
</evidence>
<keyword evidence="5 7" id="KW-0472">Membrane</keyword>
<feature type="chain" id="PRO_5047090102" description="ER membrane protein complex subunit 7 beta-sandwich domain-containing protein" evidence="8">
    <location>
        <begin position="21"/>
        <end position="231"/>
    </location>
</feature>
<accession>A0ABR3J5R9</accession>
<dbReference type="Proteomes" id="UP001556367">
    <property type="component" value="Unassembled WGS sequence"/>
</dbReference>
<keyword evidence="3 8" id="KW-0732">Signal</keyword>
<keyword evidence="11" id="KW-1185">Reference proteome</keyword>